<name>A0ABQ6MZK6_9STRA</name>
<evidence type="ECO:0000256" key="4">
    <source>
        <dbReference type="ARBA" id="ARBA00022679"/>
    </source>
</evidence>
<dbReference type="SUPFAM" id="SSF53901">
    <property type="entry name" value="Thiolase-like"/>
    <property type="match status" value="2"/>
</dbReference>
<dbReference type="Proteomes" id="UP001165060">
    <property type="component" value="Unassembled WGS sequence"/>
</dbReference>
<dbReference type="InterPro" id="IPR020617">
    <property type="entry name" value="Thiolase_C"/>
</dbReference>
<keyword evidence="7 9" id="KW-0472">Membrane</keyword>
<evidence type="ECO:0000256" key="8">
    <source>
        <dbReference type="ARBA" id="ARBA00023315"/>
    </source>
</evidence>
<evidence type="ECO:0008006" key="14">
    <source>
        <dbReference type="Google" id="ProtNLM"/>
    </source>
</evidence>
<evidence type="ECO:0000313" key="12">
    <source>
        <dbReference type="EMBL" id="GMI36121.1"/>
    </source>
</evidence>
<dbReference type="InterPro" id="IPR002155">
    <property type="entry name" value="Thiolase"/>
</dbReference>
<dbReference type="NCBIfam" id="TIGR01930">
    <property type="entry name" value="AcCoA-C-Actrans"/>
    <property type="match status" value="1"/>
</dbReference>
<feature type="transmembrane region" description="Helical" evidence="9">
    <location>
        <begin position="410"/>
        <end position="434"/>
    </location>
</feature>
<evidence type="ECO:0000256" key="5">
    <source>
        <dbReference type="ARBA" id="ARBA00022692"/>
    </source>
</evidence>
<dbReference type="InterPro" id="IPR020616">
    <property type="entry name" value="Thiolase_N"/>
</dbReference>
<gene>
    <name evidence="12" type="ORF">TeGR_g15211</name>
</gene>
<evidence type="ECO:0000256" key="9">
    <source>
        <dbReference type="SAM" id="Phobius"/>
    </source>
</evidence>
<dbReference type="Pfam" id="PF05602">
    <property type="entry name" value="CLPTM1"/>
    <property type="match status" value="1"/>
</dbReference>
<evidence type="ECO:0000259" key="10">
    <source>
        <dbReference type="Pfam" id="PF00108"/>
    </source>
</evidence>
<sequence length="1007" mass="108752">MSSRDAPPASPQQAGGLSIPPFLRTIMNVVFYVSLFNFLRSALSGMQGGDLVKPGGGEAAGSSLMQQHSKDAAKDAAKDSAKNMMERFGLDSSLLDPYPNAPKFSGRGPKHEPVWGYGTPIDITVHISTSATPPPANATGDDDPSVLHSLVHKDFFGKSSLKTAPPEDYSEFLTLPVGAYMKANNTVHAHVRVARSSPRPGGPPGSCRSWPLTVHRVRRKRSGKKMLLGEEPDEEAEMAVAVVDDTVLGRAAADHEEDQWLMYWKPALTIQVVEMNAAFARGGIPPQMSNSMDFADLETGAYYPALYFNEFWQTTDRQVAINGTVDEVTLKVEIGSIAMWKWQGMSQMEHQWAQQAKMGGNPAESDIIKGMFTDTNPVLLAVTFIVSLLHSVFDMLAFKNDIAFFKKKKSMVGLSIRTMIVNAFFQVVIFLYLMDNDTSFMILASNGVGLAIEFWKILKAFKFSFAGGEVSWGEKEDTKAETESKEYDEIATTHLLYITGPLMVGYSTYSLMNMAHKSWYSWVLSSLVGFIYMFGFVMMTPQLFINYKLKSVAHMNMRTLTYKTLGTFVDDLFAFVIKMPIMHRLSCFRDDIIFFIFLYQRYIYRVDYKRANDPVIVSVLRTPIAPFMGSLSSAPGPALASSCISANISALSAQSPAFTAARVTDVLLGNVISAGIGQAPARQAWKGAAGAHDAARCTTVNKVCASGMKAAMYAAQSIQLGNKGAVVCGGFESMSNVPFYLPALRGGSKLGNAVAIDGVVHDGLWDCYNDQHMGMCGEKCAGDYGITREDQDAFAIESYRRASEAVAAGKFAKEIAPYTVSSRRGDTVVDTDVEPSATNPDKIPKLRSAFKKEGTVTAANASSLNDGACTMIMMDEEEAKAMGLKPVARVLGFADAEQAPEDFTTAPALAVPLALEAAGLTMGDVDFHEINEAFSVVALANMKIMDLDPAKVNVNGGAVALGHPIGCSGARIVGTLASVLEQNDGNIGVASICNGGGGASAFVIERM</sequence>
<dbReference type="Pfam" id="PF00108">
    <property type="entry name" value="Thiolase_N"/>
    <property type="match status" value="1"/>
</dbReference>
<keyword evidence="4" id="KW-0808">Transferase</keyword>
<keyword evidence="5 9" id="KW-0812">Transmembrane</keyword>
<evidence type="ECO:0000256" key="6">
    <source>
        <dbReference type="ARBA" id="ARBA00022989"/>
    </source>
</evidence>
<dbReference type="PROSITE" id="PS00737">
    <property type="entry name" value="THIOLASE_2"/>
    <property type="match status" value="1"/>
</dbReference>
<proteinExistence type="inferred from homology"/>
<dbReference type="PANTHER" id="PTHR21347">
    <property type="entry name" value="CLEFT LIP AND PALATE ASSOCIATED TRANSMEMBRANE PROTEIN-RELATED"/>
    <property type="match status" value="1"/>
</dbReference>
<dbReference type="PROSITE" id="PS00099">
    <property type="entry name" value="THIOLASE_3"/>
    <property type="match status" value="1"/>
</dbReference>
<dbReference type="InterPro" id="IPR016039">
    <property type="entry name" value="Thiolase-like"/>
</dbReference>
<evidence type="ECO:0000256" key="7">
    <source>
        <dbReference type="ARBA" id="ARBA00023136"/>
    </source>
</evidence>
<keyword evidence="13" id="KW-1185">Reference proteome</keyword>
<organism evidence="12 13">
    <name type="scientific">Tetraparma gracilis</name>
    <dbReference type="NCBI Taxonomy" id="2962635"/>
    <lineage>
        <taxon>Eukaryota</taxon>
        <taxon>Sar</taxon>
        <taxon>Stramenopiles</taxon>
        <taxon>Ochrophyta</taxon>
        <taxon>Bolidophyceae</taxon>
        <taxon>Parmales</taxon>
        <taxon>Triparmaceae</taxon>
        <taxon>Tetraparma</taxon>
    </lineage>
</organism>
<protein>
    <recommendedName>
        <fullName evidence="14">Acetyl-CoA C-acetyltransferase</fullName>
    </recommendedName>
</protein>
<feature type="transmembrane region" description="Helical" evidence="9">
    <location>
        <begin position="518"/>
        <end position="539"/>
    </location>
</feature>
<feature type="domain" description="Thiolase C-terminal" evidence="11">
    <location>
        <begin position="884"/>
        <end position="1006"/>
    </location>
</feature>
<dbReference type="Gene3D" id="3.40.47.10">
    <property type="match status" value="1"/>
</dbReference>
<dbReference type="Pfam" id="PF02803">
    <property type="entry name" value="Thiolase_C"/>
    <property type="match status" value="1"/>
</dbReference>
<dbReference type="InterPro" id="IPR020613">
    <property type="entry name" value="Thiolase_CS"/>
</dbReference>
<evidence type="ECO:0000256" key="1">
    <source>
        <dbReference type="ARBA" id="ARBA00004141"/>
    </source>
</evidence>
<dbReference type="PANTHER" id="PTHR21347:SF0">
    <property type="entry name" value="LIPID SCRAMBLASE CLPTM1L"/>
    <property type="match status" value="1"/>
</dbReference>
<keyword evidence="8" id="KW-0012">Acyltransferase</keyword>
<comment type="similarity">
    <text evidence="3">Belongs to the thiolase-like superfamily. Thiolase family.</text>
</comment>
<dbReference type="InterPro" id="IPR020610">
    <property type="entry name" value="Thiolase_AS"/>
</dbReference>
<comment type="subcellular location">
    <subcellularLocation>
        <location evidence="1">Membrane</location>
        <topology evidence="1">Multi-pass membrane protein</topology>
    </subcellularLocation>
</comment>
<evidence type="ECO:0000259" key="11">
    <source>
        <dbReference type="Pfam" id="PF02803"/>
    </source>
</evidence>
<reference evidence="12 13" key="1">
    <citation type="journal article" date="2023" name="Commun. Biol.">
        <title>Genome analysis of Parmales, the sister group of diatoms, reveals the evolutionary specialization of diatoms from phago-mixotrophs to photoautotrophs.</title>
        <authorList>
            <person name="Ban H."/>
            <person name="Sato S."/>
            <person name="Yoshikawa S."/>
            <person name="Yamada K."/>
            <person name="Nakamura Y."/>
            <person name="Ichinomiya M."/>
            <person name="Sato N."/>
            <person name="Blanc-Mathieu R."/>
            <person name="Endo H."/>
            <person name="Kuwata A."/>
            <person name="Ogata H."/>
        </authorList>
    </citation>
    <scope>NUCLEOTIDE SEQUENCE [LARGE SCALE GENOMIC DNA]</scope>
</reference>
<keyword evidence="6 9" id="KW-1133">Transmembrane helix</keyword>
<evidence type="ECO:0000256" key="2">
    <source>
        <dbReference type="ARBA" id="ARBA00009310"/>
    </source>
</evidence>
<feature type="transmembrane region" description="Helical" evidence="9">
    <location>
        <begin position="495"/>
        <end position="512"/>
    </location>
</feature>
<evidence type="ECO:0000313" key="13">
    <source>
        <dbReference type="Proteomes" id="UP001165060"/>
    </source>
</evidence>
<comment type="similarity">
    <text evidence="2">Belongs to the CLPTM1 family.</text>
</comment>
<dbReference type="CDD" id="cd00751">
    <property type="entry name" value="thiolase"/>
    <property type="match status" value="1"/>
</dbReference>
<feature type="transmembrane region" description="Helical" evidence="9">
    <location>
        <begin position="378"/>
        <end position="398"/>
    </location>
</feature>
<dbReference type="EMBL" id="BRYB01000718">
    <property type="protein sequence ID" value="GMI36121.1"/>
    <property type="molecule type" value="Genomic_DNA"/>
</dbReference>
<accession>A0ABQ6MZK6</accession>
<evidence type="ECO:0000256" key="3">
    <source>
        <dbReference type="ARBA" id="ARBA00010982"/>
    </source>
</evidence>
<feature type="domain" description="Thiolase N-terminal" evidence="10">
    <location>
        <begin position="615"/>
        <end position="877"/>
    </location>
</feature>
<comment type="caution">
    <text evidence="12">The sequence shown here is derived from an EMBL/GenBank/DDBJ whole genome shotgun (WGS) entry which is preliminary data.</text>
</comment>
<dbReference type="InterPro" id="IPR008429">
    <property type="entry name" value="CLPTM1"/>
</dbReference>